<sequence>MSDSYISDLGARSYGSKDGMITYSANRNKFQTLITQKKKSSRMAYATMTDLDIFLESLKKVKGMTDMLYSKIEDIARNINELYPNTIKYRSAAGIVYGYKYFLIEISARKDKELYKELFEEADKNNVSKFDVVRYYRYLTSVIGIETE</sequence>
<accession>A0A6C0HEN5</accession>
<reference evidence="1" key="1">
    <citation type="journal article" date="2020" name="Nature">
        <title>Giant virus diversity and host interactions through global metagenomics.</title>
        <authorList>
            <person name="Schulz F."/>
            <person name="Roux S."/>
            <person name="Paez-Espino D."/>
            <person name="Jungbluth S."/>
            <person name="Walsh D.A."/>
            <person name="Denef V.J."/>
            <person name="McMahon K.D."/>
            <person name="Konstantinidis K.T."/>
            <person name="Eloe-Fadrosh E.A."/>
            <person name="Kyrpides N.C."/>
            <person name="Woyke T."/>
        </authorList>
    </citation>
    <scope>NUCLEOTIDE SEQUENCE</scope>
    <source>
        <strain evidence="1">GVMAG-M-3300023179-92</strain>
    </source>
</reference>
<organism evidence="1">
    <name type="scientific">viral metagenome</name>
    <dbReference type="NCBI Taxonomy" id="1070528"/>
    <lineage>
        <taxon>unclassified sequences</taxon>
        <taxon>metagenomes</taxon>
        <taxon>organismal metagenomes</taxon>
    </lineage>
</organism>
<name>A0A6C0HEN5_9ZZZZ</name>
<dbReference type="EMBL" id="MN739934">
    <property type="protein sequence ID" value="QHT78615.1"/>
    <property type="molecule type" value="Genomic_DNA"/>
</dbReference>
<proteinExistence type="predicted"/>
<protein>
    <submittedName>
        <fullName evidence="1">Uncharacterized protein</fullName>
    </submittedName>
</protein>
<evidence type="ECO:0000313" key="1">
    <source>
        <dbReference type="EMBL" id="QHT78615.1"/>
    </source>
</evidence>
<dbReference type="AlphaFoldDB" id="A0A6C0HEN5"/>